<dbReference type="Pfam" id="PF00440">
    <property type="entry name" value="TetR_N"/>
    <property type="match status" value="1"/>
</dbReference>
<evidence type="ECO:0000313" key="5">
    <source>
        <dbReference type="Proteomes" id="UP000053797"/>
    </source>
</evidence>
<dbReference type="PROSITE" id="PS50977">
    <property type="entry name" value="HTH_TETR_2"/>
    <property type="match status" value="1"/>
</dbReference>
<dbReference type="InterPro" id="IPR050109">
    <property type="entry name" value="HTH-type_TetR-like_transc_reg"/>
</dbReference>
<dbReference type="InterPro" id="IPR013570">
    <property type="entry name" value="Tscrpt_reg_YsiA_C"/>
</dbReference>
<dbReference type="SUPFAM" id="SSF48498">
    <property type="entry name" value="Tetracyclin repressor-like, C-terminal domain"/>
    <property type="match status" value="1"/>
</dbReference>
<feature type="DNA-binding region" description="H-T-H motif" evidence="2">
    <location>
        <begin position="28"/>
        <end position="47"/>
    </location>
</feature>
<dbReference type="GO" id="GO:0000976">
    <property type="term" value="F:transcription cis-regulatory region binding"/>
    <property type="evidence" value="ECO:0007669"/>
    <property type="project" value="TreeGrafter"/>
</dbReference>
<evidence type="ECO:0000256" key="1">
    <source>
        <dbReference type="ARBA" id="ARBA00023125"/>
    </source>
</evidence>
<dbReference type="PANTHER" id="PTHR30055">
    <property type="entry name" value="HTH-TYPE TRANSCRIPTIONAL REGULATOR RUTR"/>
    <property type="match status" value="1"/>
</dbReference>
<feature type="domain" description="HTH tetR-type" evidence="3">
    <location>
        <begin position="5"/>
        <end position="65"/>
    </location>
</feature>
<dbReference type="Gene3D" id="1.10.10.60">
    <property type="entry name" value="Homeodomain-like"/>
    <property type="match status" value="1"/>
</dbReference>
<dbReference type="RefSeq" id="WP_050677632.1">
    <property type="nucleotide sequence ID" value="NZ_FMYN01000001.1"/>
</dbReference>
<dbReference type="Gene3D" id="1.10.357.10">
    <property type="entry name" value="Tetracycline Repressor, domain 2"/>
    <property type="match status" value="1"/>
</dbReference>
<dbReference type="SUPFAM" id="SSF46689">
    <property type="entry name" value="Homeodomain-like"/>
    <property type="match status" value="1"/>
</dbReference>
<protein>
    <submittedName>
        <fullName evidence="4">TetR family transcriptional regulator</fullName>
    </submittedName>
</protein>
<organism evidence="4 5">
    <name type="scientific">Exiguobacterium indicum</name>
    <dbReference type="NCBI Taxonomy" id="296995"/>
    <lineage>
        <taxon>Bacteria</taxon>
        <taxon>Bacillati</taxon>
        <taxon>Bacillota</taxon>
        <taxon>Bacilli</taxon>
        <taxon>Bacillales</taxon>
        <taxon>Bacillales Family XII. Incertae Sedis</taxon>
        <taxon>Exiguobacterium</taxon>
    </lineage>
</organism>
<dbReference type="EMBL" id="LNQL01000001">
    <property type="protein sequence ID" value="KSU50372.1"/>
    <property type="molecule type" value="Genomic_DNA"/>
</dbReference>
<evidence type="ECO:0000313" key="4">
    <source>
        <dbReference type="EMBL" id="KSU50372.1"/>
    </source>
</evidence>
<dbReference type="PRINTS" id="PR00455">
    <property type="entry name" value="HTHTETR"/>
</dbReference>
<dbReference type="InterPro" id="IPR001647">
    <property type="entry name" value="HTH_TetR"/>
</dbReference>
<proteinExistence type="predicted"/>
<dbReference type="InterPro" id="IPR009057">
    <property type="entry name" value="Homeodomain-like_sf"/>
</dbReference>
<dbReference type="OrthoDB" id="9809994at2"/>
<dbReference type="Proteomes" id="UP000053797">
    <property type="component" value="Unassembled WGS sequence"/>
</dbReference>
<accession>A0A0V8GJC7</accession>
<sequence length="192" mass="21540">MKRTMSKSDRIIDAAVKVIAKNGYHGAKVTAIAKEAGVADGTIYLYFKNKEHLLISLFQAKMGSFIEYSEGQIASHTSATEQLAALIEAHLEQLSVDYDLAVVTQIELRQSNQDMRQNIAAVLKPYLHLIDRVVKHGMTTGEFSNDLDYRLARQMIFGTIDEVVTSWMASGFKYELLETRDGIHRMLIKGLS</sequence>
<name>A0A0V8GJC7_9BACL</name>
<reference evidence="4 5" key="1">
    <citation type="journal article" date="2015" name="Int. J. Syst. Evol. Microbiol.">
        <title>Exiguobacterium enclense sp. nov., isolated from sediment.</title>
        <authorList>
            <person name="Dastager S.G."/>
            <person name="Mawlankar R."/>
            <person name="Sonalkar V.V."/>
            <person name="Thorat M.N."/>
            <person name="Mual P."/>
            <person name="Verma A."/>
            <person name="Krishnamurthi S."/>
            <person name="Tang S.K."/>
            <person name="Li W.J."/>
        </authorList>
    </citation>
    <scope>NUCLEOTIDE SEQUENCE [LARGE SCALE GENOMIC DNA]</scope>
    <source>
        <strain evidence="4 5">NIO-1109</strain>
    </source>
</reference>
<dbReference type="PANTHER" id="PTHR30055:SF195">
    <property type="entry name" value="FATTY ACID METABOLISM REGULATOR PROTEIN"/>
    <property type="match status" value="1"/>
</dbReference>
<evidence type="ECO:0000259" key="3">
    <source>
        <dbReference type="PROSITE" id="PS50977"/>
    </source>
</evidence>
<dbReference type="GO" id="GO:0003700">
    <property type="term" value="F:DNA-binding transcription factor activity"/>
    <property type="evidence" value="ECO:0007669"/>
    <property type="project" value="TreeGrafter"/>
</dbReference>
<comment type="caution">
    <text evidence="4">The sequence shown here is derived from an EMBL/GenBank/DDBJ whole genome shotgun (WGS) entry which is preliminary data.</text>
</comment>
<dbReference type="Pfam" id="PF08359">
    <property type="entry name" value="TetR_C_4"/>
    <property type="match status" value="1"/>
</dbReference>
<keyword evidence="1 2" id="KW-0238">DNA-binding</keyword>
<dbReference type="InterPro" id="IPR036271">
    <property type="entry name" value="Tet_transcr_reg_TetR-rel_C_sf"/>
</dbReference>
<gene>
    <name evidence="4" type="ORF">AS033_03045</name>
</gene>
<evidence type="ECO:0000256" key="2">
    <source>
        <dbReference type="PROSITE-ProRule" id="PRU00335"/>
    </source>
</evidence>
<dbReference type="AlphaFoldDB" id="A0A0V8GJC7"/>